<dbReference type="EMBL" id="CAJB01000028">
    <property type="protein sequence ID" value="CCH76398.1"/>
    <property type="molecule type" value="Genomic_DNA"/>
</dbReference>
<accession>A0A077LSZ1</accession>
<name>A0A077LSZ1_9MICO</name>
<keyword evidence="2" id="KW-1185">Reference proteome</keyword>
<evidence type="ECO:0000313" key="2">
    <source>
        <dbReference type="Proteomes" id="UP000035721"/>
    </source>
</evidence>
<gene>
    <name evidence="1" type="ORF">BN12_1230021</name>
</gene>
<comment type="caution">
    <text evidence="1">The sequence shown here is derived from an EMBL/GenBank/DDBJ whole genome shotgun (WGS) entry which is preliminary data.</text>
</comment>
<sequence length="99" mass="10895">MNVDATEAVQAFERSLSSEARLDPAESRDDGSTVVPVRYMVGSEEWTYEACVWPRGNDDDIEPATSGEISAVQADKVILLHRETGRPSSQVVQSPRDTQ</sequence>
<dbReference type="AlphaFoldDB" id="A0A077LSZ1"/>
<evidence type="ECO:0000313" key="1">
    <source>
        <dbReference type="EMBL" id="CCH76398.1"/>
    </source>
</evidence>
<proteinExistence type="predicted"/>
<protein>
    <submittedName>
        <fullName evidence="1">Uncharacterized protein</fullName>
    </submittedName>
</protein>
<organism evidence="1 2">
    <name type="scientific">Nostocoides japonicum T1-X7</name>
    <dbReference type="NCBI Taxonomy" id="1194083"/>
    <lineage>
        <taxon>Bacteria</taxon>
        <taxon>Bacillati</taxon>
        <taxon>Actinomycetota</taxon>
        <taxon>Actinomycetes</taxon>
        <taxon>Micrococcales</taxon>
        <taxon>Intrasporangiaceae</taxon>
        <taxon>Nostocoides</taxon>
    </lineage>
</organism>
<reference evidence="1 2" key="1">
    <citation type="journal article" date="2013" name="ISME J.">
        <title>A metabolic model for members of the genus Tetrasphaera involved in enhanced biological phosphorus removal.</title>
        <authorList>
            <person name="Kristiansen R."/>
            <person name="Nguyen H.T.T."/>
            <person name="Saunders A.M."/>
            <person name="Nielsen J.L."/>
            <person name="Wimmer R."/>
            <person name="Le V.Q."/>
            <person name="McIlroy S.J."/>
            <person name="Petrovski S."/>
            <person name="Seviour R.J."/>
            <person name="Calteau A."/>
            <person name="Nielsen K.L."/>
            <person name="Nielsen P.H."/>
        </authorList>
    </citation>
    <scope>NUCLEOTIDE SEQUENCE [LARGE SCALE GENOMIC DNA]</scope>
    <source>
        <strain evidence="1 2">T1-X7</strain>
    </source>
</reference>
<dbReference type="Proteomes" id="UP000035721">
    <property type="component" value="Unassembled WGS sequence"/>
</dbReference>